<evidence type="ECO:0000313" key="2">
    <source>
        <dbReference type="EMBL" id="GII23599.1"/>
    </source>
</evidence>
<evidence type="ECO:0000313" key="3">
    <source>
        <dbReference type="Proteomes" id="UP000599074"/>
    </source>
</evidence>
<sequence length="59" mass="6689">MITKKPSTAAARVELEREPSDAPELMRWRRMTEGMVIGSWLLRMLWSTPMGVAVTGGLW</sequence>
<comment type="caution">
    <text evidence="2">The sequence shown here is derived from an EMBL/GenBank/DDBJ whole genome shotgun (WGS) entry which is preliminary data.</text>
</comment>
<keyword evidence="3" id="KW-1185">Reference proteome</keyword>
<keyword evidence="1" id="KW-0812">Transmembrane</keyword>
<gene>
    <name evidence="2" type="ORF">Pme01_31960</name>
</gene>
<feature type="transmembrane region" description="Helical" evidence="1">
    <location>
        <begin position="35"/>
        <end position="58"/>
    </location>
</feature>
<dbReference type="AlphaFoldDB" id="A0A8J3X1Q4"/>
<organism evidence="2 3">
    <name type="scientific">Planosporangium mesophilum</name>
    <dbReference type="NCBI Taxonomy" id="689768"/>
    <lineage>
        <taxon>Bacteria</taxon>
        <taxon>Bacillati</taxon>
        <taxon>Actinomycetota</taxon>
        <taxon>Actinomycetes</taxon>
        <taxon>Micromonosporales</taxon>
        <taxon>Micromonosporaceae</taxon>
        <taxon>Planosporangium</taxon>
    </lineage>
</organism>
<keyword evidence="1" id="KW-1133">Transmembrane helix</keyword>
<protein>
    <submittedName>
        <fullName evidence="2">Uncharacterized protein</fullName>
    </submittedName>
</protein>
<proteinExistence type="predicted"/>
<evidence type="ECO:0000256" key="1">
    <source>
        <dbReference type="SAM" id="Phobius"/>
    </source>
</evidence>
<reference evidence="2" key="1">
    <citation type="submission" date="2021-01" db="EMBL/GenBank/DDBJ databases">
        <title>Whole genome shotgun sequence of Planosporangium mesophilum NBRC 109066.</title>
        <authorList>
            <person name="Komaki H."/>
            <person name="Tamura T."/>
        </authorList>
    </citation>
    <scope>NUCLEOTIDE SEQUENCE</scope>
    <source>
        <strain evidence="2">NBRC 109066</strain>
    </source>
</reference>
<keyword evidence="1" id="KW-0472">Membrane</keyword>
<name>A0A8J3X1Q4_9ACTN</name>
<accession>A0A8J3X1Q4</accession>
<dbReference type="EMBL" id="BOON01000030">
    <property type="protein sequence ID" value="GII23599.1"/>
    <property type="molecule type" value="Genomic_DNA"/>
</dbReference>
<dbReference type="Proteomes" id="UP000599074">
    <property type="component" value="Unassembled WGS sequence"/>
</dbReference>